<dbReference type="Proteomes" id="UP000824007">
    <property type="component" value="Unassembled WGS sequence"/>
</dbReference>
<feature type="transmembrane region" description="Helical" evidence="7">
    <location>
        <begin position="218"/>
        <end position="241"/>
    </location>
</feature>
<evidence type="ECO:0000256" key="3">
    <source>
        <dbReference type="ARBA" id="ARBA00022475"/>
    </source>
</evidence>
<comment type="subcellular location">
    <subcellularLocation>
        <location evidence="1">Cell membrane</location>
        <topology evidence="1">Multi-pass membrane protein</topology>
    </subcellularLocation>
</comment>
<reference evidence="9" key="2">
    <citation type="submission" date="2021-04" db="EMBL/GenBank/DDBJ databases">
        <authorList>
            <person name="Gilroy R."/>
        </authorList>
    </citation>
    <scope>NUCLEOTIDE SEQUENCE</scope>
    <source>
        <strain evidence="9">ChiSxjej3B15-24422</strain>
    </source>
</reference>
<feature type="transmembrane region" description="Helical" evidence="7">
    <location>
        <begin position="291"/>
        <end position="308"/>
    </location>
</feature>
<dbReference type="Gene3D" id="1.20.1250.20">
    <property type="entry name" value="MFS general substrate transporter like domains"/>
    <property type="match status" value="1"/>
</dbReference>
<dbReference type="EMBL" id="DXDD01000138">
    <property type="protein sequence ID" value="HIY61231.1"/>
    <property type="molecule type" value="Genomic_DNA"/>
</dbReference>
<keyword evidence="5 7" id="KW-1133">Transmembrane helix</keyword>
<dbReference type="PANTHER" id="PTHR23513">
    <property type="entry name" value="INTEGRAL MEMBRANE EFFLUX PROTEIN-RELATED"/>
    <property type="match status" value="1"/>
</dbReference>
<organism evidence="9 10">
    <name type="scientific">Candidatus Eisenbergiella pullistercoris</name>
    <dbReference type="NCBI Taxonomy" id="2838555"/>
    <lineage>
        <taxon>Bacteria</taxon>
        <taxon>Bacillati</taxon>
        <taxon>Bacillota</taxon>
        <taxon>Clostridia</taxon>
        <taxon>Lachnospirales</taxon>
        <taxon>Lachnospiraceae</taxon>
        <taxon>Eisenbergiella</taxon>
    </lineage>
</organism>
<evidence type="ECO:0000313" key="10">
    <source>
        <dbReference type="Proteomes" id="UP000824007"/>
    </source>
</evidence>
<comment type="caution">
    <text evidence="9">The sequence shown here is derived from an EMBL/GenBank/DDBJ whole genome shotgun (WGS) entry which is preliminary data.</text>
</comment>
<dbReference type="CDD" id="cd06173">
    <property type="entry name" value="MFS_MefA_like"/>
    <property type="match status" value="1"/>
</dbReference>
<keyword evidence="3" id="KW-1003">Cell membrane</keyword>
<evidence type="ECO:0000256" key="4">
    <source>
        <dbReference type="ARBA" id="ARBA00022692"/>
    </source>
</evidence>
<evidence type="ECO:0000256" key="6">
    <source>
        <dbReference type="ARBA" id="ARBA00023136"/>
    </source>
</evidence>
<keyword evidence="2" id="KW-0813">Transport</keyword>
<dbReference type="GO" id="GO:0005886">
    <property type="term" value="C:plasma membrane"/>
    <property type="evidence" value="ECO:0007669"/>
    <property type="project" value="UniProtKB-SubCell"/>
</dbReference>
<evidence type="ECO:0000259" key="8">
    <source>
        <dbReference type="PROSITE" id="PS50850"/>
    </source>
</evidence>
<feature type="domain" description="Major facilitator superfamily (MFS) profile" evidence="8">
    <location>
        <begin position="1"/>
        <end position="429"/>
    </location>
</feature>
<feature type="transmembrane region" description="Helical" evidence="7">
    <location>
        <begin position="14"/>
        <end position="40"/>
    </location>
</feature>
<proteinExistence type="predicted"/>
<evidence type="ECO:0000256" key="2">
    <source>
        <dbReference type="ARBA" id="ARBA00022448"/>
    </source>
</evidence>
<gene>
    <name evidence="9" type="ORF">H9831_11225</name>
</gene>
<reference evidence="9" key="1">
    <citation type="journal article" date="2021" name="PeerJ">
        <title>Extensive microbial diversity within the chicken gut microbiome revealed by metagenomics and culture.</title>
        <authorList>
            <person name="Gilroy R."/>
            <person name="Ravi A."/>
            <person name="Getino M."/>
            <person name="Pursley I."/>
            <person name="Horton D.L."/>
            <person name="Alikhan N.F."/>
            <person name="Baker D."/>
            <person name="Gharbi K."/>
            <person name="Hall N."/>
            <person name="Watson M."/>
            <person name="Adriaenssens E.M."/>
            <person name="Foster-Nyarko E."/>
            <person name="Jarju S."/>
            <person name="Secka A."/>
            <person name="Antonio M."/>
            <person name="Oren A."/>
            <person name="Chaudhuri R.R."/>
            <person name="La Ragione R."/>
            <person name="Hildebrand F."/>
            <person name="Pallen M.J."/>
        </authorList>
    </citation>
    <scope>NUCLEOTIDE SEQUENCE</scope>
    <source>
        <strain evidence="9">ChiSxjej3B15-24422</strain>
    </source>
</reference>
<dbReference type="PROSITE" id="PS50850">
    <property type="entry name" value="MFS"/>
    <property type="match status" value="1"/>
</dbReference>
<protein>
    <submittedName>
        <fullName evidence="9">MFS transporter</fullName>
    </submittedName>
</protein>
<feature type="transmembrane region" description="Helical" evidence="7">
    <location>
        <begin position="46"/>
        <end position="67"/>
    </location>
</feature>
<evidence type="ECO:0000256" key="7">
    <source>
        <dbReference type="SAM" id="Phobius"/>
    </source>
</evidence>
<feature type="transmembrane region" description="Helical" evidence="7">
    <location>
        <begin position="261"/>
        <end position="279"/>
    </location>
</feature>
<evidence type="ECO:0000313" key="9">
    <source>
        <dbReference type="EMBL" id="HIY61231.1"/>
    </source>
</evidence>
<dbReference type="PANTHER" id="PTHR23513:SF11">
    <property type="entry name" value="STAPHYLOFERRIN A TRANSPORTER"/>
    <property type="match status" value="1"/>
</dbReference>
<sequence length="441" mass="46746">MKIDTEFYRGHKKFLLFLVSQAVSQMGSAMSGLAVVIWAYGSTGQVMASSLLAVCSAAPYLLVSLFGGAVADHRNKKKIMLICDMAAAAGSLILLLCASFQVLELWILCAVNVLNGLMNAFQGPASQVSVTLLLEKRDYAKAGGIQSALGAVSGMLSPVLAAALLGFGGLRLVFAADLATFAFAFFVLLLFIRIPDSAGKEEGTDPGSLRRSMKEAVVFLRGQKGILLLLILYSVLEFLGAVSFDSMYSPLLLARTGNREIVVGIVSSVAAAGGLCASLWMSFSKQPKGKLRVMFAGSVMCLAGILLFGMGRSLLWWCIVVFIGCFGSPVYQTYQTVLLRERVPVSMQGRIFSLQGMITSGLTPVGCLLGAALADSVFEPYMREAGNAPELLSRLVGYGDGAGMGLLFVLAGSAGIVICILMGANPGIRKLEETDQEYSDL</sequence>
<dbReference type="InterPro" id="IPR020846">
    <property type="entry name" value="MFS_dom"/>
</dbReference>
<evidence type="ECO:0000256" key="1">
    <source>
        <dbReference type="ARBA" id="ARBA00004651"/>
    </source>
</evidence>
<dbReference type="AlphaFoldDB" id="A0A9D1YR03"/>
<evidence type="ECO:0000256" key="5">
    <source>
        <dbReference type="ARBA" id="ARBA00022989"/>
    </source>
</evidence>
<feature type="transmembrane region" description="Helical" evidence="7">
    <location>
        <begin position="352"/>
        <end position="374"/>
    </location>
</feature>
<accession>A0A9D1YR03</accession>
<feature type="transmembrane region" description="Helical" evidence="7">
    <location>
        <begin position="314"/>
        <end position="331"/>
    </location>
</feature>
<feature type="transmembrane region" description="Helical" evidence="7">
    <location>
        <begin position="402"/>
        <end position="424"/>
    </location>
</feature>
<keyword evidence="6 7" id="KW-0472">Membrane</keyword>
<dbReference type="Pfam" id="PF07690">
    <property type="entry name" value="MFS_1"/>
    <property type="match status" value="1"/>
</dbReference>
<dbReference type="SUPFAM" id="SSF103473">
    <property type="entry name" value="MFS general substrate transporter"/>
    <property type="match status" value="1"/>
</dbReference>
<feature type="transmembrane region" description="Helical" evidence="7">
    <location>
        <begin position="142"/>
        <end position="166"/>
    </location>
</feature>
<dbReference type="InterPro" id="IPR011701">
    <property type="entry name" value="MFS"/>
</dbReference>
<feature type="transmembrane region" description="Helical" evidence="7">
    <location>
        <begin position="172"/>
        <end position="192"/>
    </location>
</feature>
<dbReference type="GO" id="GO:0022857">
    <property type="term" value="F:transmembrane transporter activity"/>
    <property type="evidence" value="ECO:0007669"/>
    <property type="project" value="InterPro"/>
</dbReference>
<keyword evidence="4 7" id="KW-0812">Transmembrane</keyword>
<name>A0A9D1YR03_9FIRM</name>
<dbReference type="InterPro" id="IPR036259">
    <property type="entry name" value="MFS_trans_sf"/>
</dbReference>